<gene>
    <name evidence="1" type="ORF">Fadolivirus_1_1036</name>
</gene>
<accession>A0A7D3UW14</accession>
<evidence type="ECO:0000313" key="2">
    <source>
        <dbReference type="Proteomes" id="UP001162001"/>
    </source>
</evidence>
<dbReference type="Proteomes" id="UP001162001">
    <property type="component" value="Segment"/>
</dbReference>
<sequence>MCYFPPIKPTKAAQRLTYLANKFPQYKIITDIYILMNADEWIESLKTLLQQNEINFIISKRNDALYYITINTHKNETVHTHNIYLNDVHYCVDDINTIPFIDVPFQSNEINKEIYDNLFMQ</sequence>
<reference evidence="1 2" key="1">
    <citation type="submission" date="2020-04" db="EMBL/GenBank/DDBJ databases">
        <title>Advantages and limits of metagenomic assembly and binning of a giant virus.</title>
        <authorList>
            <person name="Schulz F."/>
            <person name="Andreani J."/>
            <person name="Francis R."/>
            <person name="Boudjemaa H."/>
            <person name="Bou Khalil J.Y."/>
            <person name="Lee J."/>
            <person name="La Scola B."/>
            <person name="Woyke T."/>
        </authorList>
    </citation>
    <scope>NUCLEOTIDE SEQUENCE [LARGE SCALE GENOMIC DNA]</scope>
    <source>
        <strain evidence="1 2">FV1/VV64</strain>
    </source>
</reference>
<dbReference type="EMBL" id="MT418680">
    <property type="protein sequence ID" value="QKF94494.1"/>
    <property type="molecule type" value="Genomic_DNA"/>
</dbReference>
<protein>
    <submittedName>
        <fullName evidence="1">Uncharacterized protein</fullName>
    </submittedName>
</protein>
<name>A0A7D3UW14_9VIRU</name>
<keyword evidence="2" id="KW-1185">Reference proteome</keyword>
<proteinExistence type="predicted"/>
<organism evidence="1 2">
    <name type="scientific">Fadolivirus FV1/VV64</name>
    <dbReference type="NCBI Taxonomy" id="3070911"/>
    <lineage>
        <taxon>Viruses</taxon>
        <taxon>Varidnaviria</taxon>
        <taxon>Bamfordvirae</taxon>
        <taxon>Nucleocytoviricota</taxon>
        <taxon>Megaviricetes</taxon>
        <taxon>Imitervirales</taxon>
        <taxon>Mimiviridae</taxon>
        <taxon>Klosneuvirinae</taxon>
        <taxon>Fadolivirus</taxon>
        <taxon>Fadolivirus algeromassiliense</taxon>
    </lineage>
</organism>
<evidence type="ECO:0000313" key="1">
    <source>
        <dbReference type="EMBL" id="QKF94494.1"/>
    </source>
</evidence>